<evidence type="ECO:0000313" key="8">
    <source>
        <dbReference type="EMBL" id="OCK77187.1"/>
    </source>
</evidence>
<feature type="domain" description="Endoplasmic reticulum vesicle transporter C-terminal" evidence="6">
    <location>
        <begin position="174"/>
        <end position="347"/>
    </location>
</feature>
<dbReference type="Pfam" id="PF07970">
    <property type="entry name" value="COPIIcoated_ERV"/>
    <property type="match status" value="1"/>
</dbReference>
<evidence type="ECO:0000256" key="1">
    <source>
        <dbReference type="ARBA" id="ARBA00004370"/>
    </source>
</evidence>
<accession>A0A8E2E4J2</accession>
<evidence type="ECO:0000259" key="6">
    <source>
        <dbReference type="Pfam" id="PF07970"/>
    </source>
</evidence>
<gene>
    <name evidence="8" type="ORF">K432DRAFT_428195</name>
</gene>
<dbReference type="InterPro" id="IPR045888">
    <property type="entry name" value="Erv"/>
</dbReference>
<reference evidence="8 9" key="1">
    <citation type="journal article" date="2016" name="Nat. Commun.">
        <title>Ectomycorrhizal ecology is imprinted in the genome of the dominant symbiotic fungus Cenococcum geophilum.</title>
        <authorList>
            <consortium name="DOE Joint Genome Institute"/>
            <person name="Peter M."/>
            <person name="Kohler A."/>
            <person name="Ohm R.A."/>
            <person name="Kuo A."/>
            <person name="Krutzmann J."/>
            <person name="Morin E."/>
            <person name="Arend M."/>
            <person name="Barry K.W."/>
            <person name="Binder M."/>
            <person name="Choi C."/>
            <person name="Clum A."/>
            <person name="Copeland A."/>
            <person name="Grisel N."/>
            <person name="Haridas S."/>
            <person name="Kipfer T."/>
            <person name="LaButti K."/>
            <person name="Lindquist E."/>
            <person name="Lipzen A."/>
            <person name="Maire R."/>
            <person name="Meier B."/>
            <person name="Mihaltcheva S."/>
            <person name="Molinier V."/>
            <person name="Murat C."/>
            <person name="Poggeler S."/>
            <person name="Quandt C.A."/>
            <person name="Sperisen C."/>
            <person name="Tritt A."/>
            <person name="Tisserant E."/>
            <person name="Crous P.W."/>
            <person name="Henrissat B."/>
            <person name="Nehls U."/>
            <person name="Egli S."/>
            <person name="Spatafora J.W."/>
            <person name="Grigoriev I.V."/>
            <person name="Martin F.M."/>
        </authorList>
    </citation>
    <scope>NUCLEOTIDE SEQUENCE [LARGE SCALE GENOMIC DNA]</scope>
    <source>
        <strain evidence="8 9">CBS 459.81</strain>
    </source>
</reference>
<name>A0A8E2E4J2_9PEZI</name>
<feature type="domain" description="Endoplasmic reticulum vesicle transporter N-terminal" evidence="7">
    <location>
        <begin position="22"/>
        <end position="109"/>
    </location>
</feature>
<dbReference type="PANTHER" id="PTHR10984">
    <property type="entry name" value="ENDOPLASMIC RETICULUM-GOLGI INTERMEDIATE COMPARTMENT PROTEIN"/>
    <property type="match status" value="1"/>
</dbReference>
<keyword evidence="5" id="KW-0931">ER-Golgi transport</keyword>
<keyword evidence="5" id="KW-0256">Endoplasmic reticulum</keyword>
<dbReference type="GO" id="GO:0000139">
    <property type="term" value="C:Golgi membrane"/>
    <property type="evidence" value="ECO:0007669"/>
    <property type="project" value="UniProtKB-SubCell"/>
</dbReference>
<protein>
    <recommendedName>
        <fullName evidence="5">Endoplasmic reticulum-Golgi intermediate compartment protein</fullName>
    </recommendedName>
</protein>
<keyword evidence="5" id="KW-0813">Transport</keyword>
<dbReference type="GO" id="GO:0006890">
    <property type="term" value="P:retrograde vesicle-mediated transport, Golgi to endoplasmic reticulum"/>
    <property type="evidence" value="ECO:0007669"/>
    <property type="project" value="TreeGrafter"/>
</dbReference>
<organism evidence="8 9">
    <name type="scientific">Lepidopterella palustris CBS 459.81</name>
    <dbReference type="NCBI Taxonomy" id="1314670"/>
    <lineage>
        <taxon>Eukaryota</taxon>
        <taxon>Fungi</taxon>
        <taxon>Dikarya</taxon>
        <taxon>Ascomycota</taxon>
        <taxon>Pezizomycotina</taxon>
        <taxon>Dothideomycetes</taxon>
        <taxon>Pleosporomycetidae</taxon>
        <taxon>Mytilinidiales</taxon>
        <taxon>Argynnaceae</taxon>
        <taxon>Lepidopterella</taxon>
    </lineage>
</organism>
<evidence type="ECO:0000256" key="5">
    <source>
        <dbReference type="RuleBase" id="RU369013"/>
    </source>
</evidence>
<keyword evidence="3" id="KW-1133">Transmembrane helix</keyword>
<proteinExistence type="inferred from homology"/>
<keyword evidence="4" id="KW-0472">Membrane</keyword>
<dbReference type="GO" id="GO:0030134">
    <property type="term" value="C:COPII-coated ER to Golgi transport vesicle"/>
    <property type="evidence" value="ECO:0007669"/>
    <property type="project" value="TreeGrafter"/>
</dbReference>
<keyword evidence="5" id="KW-0333">Golgi apparatus</keyword>
<dbReference type="GO" id="GO:0006888">
    <property type="term" value="P:endoplasmic reticulum to Golgi vesicle-mediated transport"/>
    <property type="evidence" value="ECO:0007669"/>
    <property type="project" value="UniProtKB-UniRule"/>
</dbReference>
<dbReference type="Proteomes" id="UP000250266">
    <property type="component" value="Unassembled WGS sequence"/>
</dbReference>
<dbReference type="OrthoDB" id="5541786at2759"/>
<comment type="subcellular location">
    <subcellularLocation>
        <location evidence="5">Endoplasmic reticulum membrane</location>
        <topology evidence="5">Multi-pass membrane protein</topology>
    </subcellularLocation>
    <subcellularLocation>
        <location evidence="5">Endoplasmic reticulum-Golgi intermediate compartment membrane</location>
        <topology evidence="5">Multi-pass membrane protein</topology>
    </subcellularLocation>
    <subcellularLocation>
        <location evidence="5">Golgi apparatus membrane</location>
        <topology evidence="5">Multi-pass membrane protein</topology>
    </subcellularLocation>
    <subcellularLocation>
        <location evidence="1">Membrane</location>
    </subcellularLocation>
</comment>
<dbReference type="EMBL" id="KV745147">
    <property type="protein sequence ID" value="OCK77187.1"/>
    <property type="molecule type" value="Genomic_DNA"/>
</dbReference>
<dbReference type="InterPro" id="IPR039542">
    <property type="entry name" value="Erv_N"/>
</dbReference>
<evidence type="ECO:0000256" key="3">
    <source>
        <dbReference type="ARBA" id="ARBA00022989"/>
    </source>
</evidence>
<dbReference type="PANTHER" id="PTHR10984:SF81">
    <property type="entry name" value="ER-DERIVED VESICLES PROTEIN ERV41"/>
    <property type="match status" value="1"/>
</dbReference>
<comment type="function">
    <text evidence="5">Plays a role in transport between endoplasmic reticulum and Golgi.</text>
</comment>
<evidence type="ECO:0000259" key="7">
    <source>
        <dbReference type="Pfam" id="PF13850"/>
    </source>
</evidence>
<dbReference type="GO" id="GO:0033116">
    <property type="term" value="C:endoplasmic reticulum-Golgi intermediate compartment membrane"/>
    <property type="evidence" value="ECO:0007669"/>
    <property type="project" value="UniProtKB-SubCell"/>
</dbReference>
<keyword evidence="9" id="KW-1185">Reference proteome</keyword>
<keyword evidence="2" id="KW-0812">Transmembrane</keyword>
<comment type="similarity">
    <text evidence="5">Belongs to the ERGIC family.</text>
</comment>
<evidence type="ECO:0000256" key="2">
    <source>
        <dbReference type="ARBA" id="ARBA00022692"/>
    </source>
</evidence>
<evidence type="ECO:0000256" key="4">
    <source>
        <dbReference type="ARBA" id="ARBA00023136"/>
    </source>
</evidence>
<dbReference type="GO" id="GO:0005789">
    <property type="term" value="C:endoplasmic reticulum membrane"/>
    <property type="evidence" value="ECO:0007669"/>
    <property type="project" value="UniProtKB-SubCell"/>
</dbReference>
<sequence>MNGFTEHGLSEEAFGASKGGISSFDAFPKTKPTYLARSRNGGAWTLVLILTCSYLLVSESIRWFAGDTTHTFSVEKGVSHDLQINLDVVVAMKCSDLHVNVQDASGDRILAGETLKKDPTSWSQWGKGRGVHTLGSGPDDVPGWEEEEDVHDYLSAARRKRKFRKTPRVRGPPDACRVFGSLEGNKVQGDFHITARGHGYMELGEHLDHNAFNFSHQINELSFGPFYPSLVNPLDATIATTVSHFFKYQYYLSIVPTIYTTDTRTLNKLTLDAAAPINPLAYVGNTVFTNQYAVTSQSHVVGENQVPGIFVKFDIEPITLTIAEEWGGILALLVRLVNVVSGVIVAGGWCYQLWDLGVETWGKRRGKRESLGVITGRSGEFDEKEL</sequence>
<dbReference type="Pfam" id="PF13850">
    <property type="entry name" value="ERGIC_N"/>
    <property type="match status" value="1"/>
</dbReference>
<dbReference type="AlphaFoldDB" id="A0A8E2E4J2"/>
<dbReference type="InterPro" id="IPR012936">
    <property type="entry name" value="Erv_C"/>
</dbReference>
<evidence type="ECO:0000313" key="9">
    <source>
        <dbReference type="Proteomes" id="UP000250266"/>
    </source>
</evidence>